<dbReference type="Proteomes" id="UP000190395">
    <property type="component" value="Unassembled WGS sequence"/>
</dbReference>
<dbReference type="GO" id="GO:0030246">
    <property type="term" value="F:carbohydrate binding"/>
    <property type="evidence" value="ECO:0007669"/>
    <property type="project" value="InterPro"/>
</dbReference>
<evidence type="ECO:0000256" key="1">
    <source>
        <dbReference type="ARBA" id="ARBA00022729"/>
    </source>
</evidence>
<keyword evidence="3" id="KW-0121">Carboxypeptidase</keyword>
<evidence type="ECO:0000259" key="2">
    <source>
        <dbReference type="Pfam" id="PF22904"/>
    </source>
</evidence>
<dbReference type="PANTHER" id="PTHR23303">
    <property type="entry name" value="CARBOXYPEPTIDASE REGULATORY REGION-CONTAINING"/>
    <property type="match status" value="1"/>
</dbReference>
<dbReference type="InterPro" id="IPR051417">
    <property type="entry name" value="SDr/BOS_complex"/>
</dbReference>
<dbReference type="SUPFAM" id="SSF49464">
    <property type="entry name" value="Carboxypeptidase regulatory domain-like"/>
    <property type="match status" value="2"/>
</dbReference>
<dbReference type="Gene3D" id="2.60.120.200">
    <property type="match status" value="1"/>
</dbReference>
<keyword evidence="3" id="KW-0645">Protease</keyword>
<dbReference type="Pfam" id="PF22904">
    <property type="entry name" value="NOMO1-like_2nd"/>
    <property type="match status" value="1"/>
</dbReference>
<keyword evidence="4" id="KW-1185">Reference proteome</keyword>
<keyword evidence="1" id="KW-0732">Signal</keyword>
<reference evidence="3 4" key="1">
    <citation type="submission" date="2017-02" db="EMBL/GenBank/DDBJ databases">
        <authorList>
            <person name="Peterson S.W."/>
        </authorList>
    </citation>
    <scope>NUCLEOTIDE SEQUENCE [LARGE SCALE GENOMIC DNA]</scope>
    <source>
        <strain evidence="3 4">ATCC BAA-909</strain>
    </source>
</reference>
<proteinExistence type="predicted"/>
<dbReference type="SUPFAM" id="SSF49899">
    <property type="entry name" value="Concanavalin A-like lectins/glucanases"/>
    <property type="match status" value="1"/>
</dbReference>
<accession>A0A1T4PY90</accession>
<dbReference type="Pfam" id="PF13385">
    <property type="entry name" value="Laminin_G_3"/>
    <property type="match status" value="1"/>
</dbReference>
<dbReference type="EMBL" id="FUXC01000011">
    <property type="protein sequence ID" value="SJZ96459.1"/>
    <property type="molecule type" value="Genomic_DNA"/>
</dbReference>
<gene>
    <name evidence="3" type="ORF">SAMN02745152_01771</name>
</gene>
<dbReference type="PANTHER" id="PTHR23303:SF14">
    <property type="entry name" value="BOS COMPLEX SUBUNIT NOMO1-RELATED"/>
    <property type="match status" value="1"/>
</dbReference>
<organism evidence="3 4">
    <name type="scientific">Treponema berlinense</name>
    <dbReference type="NCBI Taxonomy" id="225004"/>
    <lineage>
        <taxon>Bacteria</taxon>
        <taxon>Pseudomonadati</taxon>
        <taxon>Spirochaetota</taxon>
        <taxon>Spirochaetia</taxon>
        <taxon>Spirochaetales</taxon>
        <taxon>Treponemataceae</taxon>
        <taxon>Treponema</taxon>
    </lineage>
</organism>
<dbReference type="PROSITE" id="PS51257">
    <property type="entry name" value="PROKAR_LIPOPROTEIN"/>
    <property type="match status" value="1"/>
</dbReference>
<dbReference type="InterPro" id="IPR013784">
    <property type="entry name" value="Carb-bd-like_fold"/>
</dbReference>
<name>A0A1T4PY90_9SPIR</name>
<sequence length="1817" mass="196467">MKGFIRKIVLLAVTLVLVGIGVSCQNSFSGDGGGEESSPSLQAPVVTPASGQFSEGFKTIEIENKNNMGDIFYTVDGSNPSAESFRYTEPFKIYSSSVVKAVVIYNKSASLVVSSKYELNVGKTQTQLGIISGKIGLSNNLPEDVKEQLKNTDVYIFSDDLPGKVITCKMGGSYYIDGLDTSRTYDFYFTNTEPGVVQGAKTSRAATAKDENGRPLVANKNSIKPESGAGIEVDVNLSATGTIKGTAKRFDVTGAEEADQGGISVYIPGTSYSALTDKNGNFAMSGIPQGLHTIRAQYAGYTFVEKENVLLQTKDENAPETVIPETFNLSFGRGIVKGSVVLSDATEAGENAGILVNLSESTNTYSYSAVTNLNGNFSIVDVYPGTYTVEISKEGYDSAIISEIKVNGASFTSIPTTTLQVIGGKLSGKVSVDGLTVFDGITVLAENENGKKYFGIVNSAGEFSWESVSPGTYKITANYAGYKSISVSGIVVSMGNDVSDIRLSIKEKATYTITGKVLREGMDSGFEGTSVVANNSTDKSFSKTTVTGTDGTFILSEVEPGDYMITISREGYITDNSIYVSVGTQAIEVIPDVILKNSLGSVKGTVTLESALDNAGIEILLKSEKNEKTFSTVTDTLGLYSISGIEPGTWRVQATKGGFNTGLSDAFSVNAGNTTEVSAMELKISHRSIYGTVVLEGRTDATGVRITATNVTKTNEIYSALSNKDGVYALSGMIPGEYILSYSYEGYRSYTGSSVNLKEDSSLNLEAITLGKATGKISGIVNLEGCSDHSGITVSINGTDYTYVTEADGSYEFTVPSGNYPGGVRFKRDDFQLTAKADTIPVLTDSTYGVLTVEMKCISVPVKGVIDLAGTDDNSGIKVTVDGLDDVETLTDTEGNWKLEHIPLGYRTFRFSKVNVPDVTSEKLLEPSIGLDIGKIGMIPDSATLKGHVYLTDMTDHQGIIITVKTVDQEDMVFKTSSDGSFEATNILASGSHDIIFSKNGWVSQTITISDLVPLEEREIGANKEFVLKDTEKPVVSSVVINSGANSSSSTKLNVDIIASDAGSGLYKMGVQVIPTIGGVDKQIYPTTPAWTDYKAGFEYNLEDLPSVVYSGNGTYTLVVSVKDKAGNISEVCKKAIRITDIVTTISGVLKGDNLHLTKDRSPYLVVADCNVTETDTLVIEPGVEVRFDGEFCISVSGEIHARGTKDEKILFTSNSVDKETIWTEEEYGEYIDENGNYQWGPHEVTKTGIKTTYWTGIAINGSSVTVNNSNEYVNGNIMEYCEVEYSDSPLTVKAGTYINHCTFSKSKVHEWDADNYGTVYLGNRNIYCFSSTFETGVCVNEASGIFANNKVLKTLRMDWSSGSLFRQNHISNASVSFYYFQGYCSDNIFESVSFNISGNANSGVISNNNFIDCASPIVTTTESYQIGRNYNFTNNYWGEGNTEELEYKGSDANISFISDNYDNFRYMKVDYSGWLTSANSNAGTKGEAFIPVGNAIVNCTSMENQEFTDPEITKEISYGGSSYTPLDKITLYVDGVPVRTDSEFMNYNAFTYSSSYSLGLPYMNAGKHALKVVLVDKDGNTSEKSSYFTIIHSDTSGSELAGVSWNKTTGQPLKDSRTAYLWHLDASGNEASDTNANIGGYTNSLGGLGGCSSYIHTFDNVSLDLPNNAFTVEYWIKGSNRTSSPYLYIRKEDCFSIGSQIYIYYETSNSSISSHWSNISGPSGDGKWHHVAYVYGSNYVASYVDGILTSYSNNMNIEMYNSTRKLYISSDSNRFDAVDELRISNEARSADEIAAYYKDASEVMKKSTGSLDAIVY</sequence>
<evidence type="ECO:0000313" key="3">
    <source>
        <dbReference type="EMBL" id="SJZ96459.1"/>
    </source>
</evidence>
<dbReference type="RefSeq" id="WP_078931501.1">
    <property type="nucleotide sequence ID" value="NZ_FUXC01000011.1"/>
</dbReference>
<dbReference type="InterPro" id="IPR026876">
    <property type="entry name" value="Fn3_assoc_repeat"/>
</dbReference>
<evidence type="ECO:0000313" key="4">
    <source>
        <dbReference type="Proteomes" id="UP000190395"/>
    </source>
</evidence>
<dbReference type="InterPro" id="IPR013320">
    <property type="entry name" value="ConA-like_dom_sf"/>
</dbReference>
<dbReference type="Gene3D" id="2.60.40.10">
    <property type="entry name" value="Immunoglobulins"/>
    <property type="match status" value="1"/>
</dbReference>
<dbReference type="GO" id="GO:0004180">
    <property type="term" value="F:carboxypeptidase activity"/>
    <property type="evidence" value="ECO:0007669"/>
    <property type="project" value="UniProtKB-KW"/>
</dbReference>
<feature type="domain" description="NOMO second beta-sandwich" evidence="2">
    <location>
        <begin position="511"/>
        <end position="590"/>
    </location>
</feature>
<dbReference type="SUPFAM" id="SSF49452">
    <property type="entry name" value="Starch-binding domain-like"/>
    <property type="match status" value="5"/>
</dbReference>
<keyword evidence="3" id="KW-0378">Hydrolase</keyword>
<dbReference type="Pfam" id="PF13287">
    <property type="entry name" value="Fn3_assoc"/>
    <property type="match status" value="1"/>
</dbReference>
<dbReference type="InterPro" id="IPR055074">
    <property type="entry name" value="NOMO1-3_2nd"/>
</dbReference>
<protein>
    <submittedName>
        <fullName evidence="3">Carboxypeptidase regulatory-like domain-containing protein</fullName>
    </submittedName>
</protein>
<dbReference type="GeneID" id="303367998"/>
<dbReference type="InterPro" id="IPR013783">
    <property type="entry name" value="Ig-like_fold"/>
</dbReference>
<dbReference type="Pfam" id="PF13620">
    <property type="entry name" value="CarboxypepD_reg"/>
    <property type="match status" value="4"/>
</dbReference>
<dbReference type="STRING" id="225004.SAMN02745152_01771"/>
<dbReference type="InterPro" id="IPR008969">
    <property type="entry name" value="CarboxyPept-like_regulatory"/>
</dbReference>
<dbReference type="OrthoDB" id="1111178at2"/>
<dbReference type="Gene3D" id="2.60.40.1120">
    <property type="entry name" value="Carboxypeptidase-like, regulatory domain"/>
    <property type="match status" value="7"/>
</dbReference>